<feature type="signal peptide" evidence="1">
    <location>
        <begin position="1"/>
        <end position="23"/>
    </location>
</feature>
<organism evidence="2 3">
    <name type="scientific">Calothrix parasitica NIES-267</name>
    <dbReference type="NCBI Taxonomy" id="1973488"/>
    <lineage>
        <taxon>Bacteria</taxon>
        <taxon>Bacillati</taxon>
        <taxon>Cyanobacteriota</taxon>
        <taxon>Cyanophyceae</taxon>
        <taxon>Nostocales</taxon>
        <taxon>Calotrichaceae</taxon>
        <taxon>Calothrix</taxon>
    </lineage>
</organism>
<keyword evidence="3" id="KW-1185">Reference proteome</keyword>
<gene>
    <name evidence="2" type="ORF">NIES267_16850</name>
</gene>
<dbReference type="EMBL" id="AP018227">
    <property type="protein sequence ID" value="BAY82206.1"/>
    <property type="molecule type" value="Genomic_DNA"/>
</dbReference>
<name>A0A1Z4LLV8_9CYAN</name>
<protein>
    <recommendedName>
        <fullName evidence="4">DUF11 domain-containing protein</fullName>
    </recommendedName>
</protein>
<accession>A0A1Z4LLV8</accession>
<evidence type="ECO:0008006" key="4">
    <source>
        <dbReference type="Google" id="ProtNLM"/>
    </source>
</evidence>
<dbReference type="Proteomes" id="UP000218418">
    <property type="component" value="Chromosome"/>
</dbReference>
<reference evidence="2 3" key="1">
    <citation type="submission" date="2017-06" db="EMBL/GenBank/DDBJ databases">
        <title>Genome sequencing of cyanobaciteial culture collection at National Institute for Environmental Studies (NIES).</title>
        <authorList>
            <person name="Hirose Y."/>
            <person name="Shimura Y."/>
            <person name="Fujisawa T."/>
            <person name="Nakamura Y."/>
            <person name="Kawachi M."/>
        </authorList>
    </citation>
    <scope>NUCLEOTIDE SEQUENCE [LARGE SCALE GENOMIC DNA]</scope>
    <source>
        <strain evidence="2 3">NIES-267</strain>
    </source>
</reference>
<evidence type="ECO:0000313" key="2">
    <source>
        <dbReference type="EMBL" id="BAY82206.1"/>
    </source>
</evidence>
<feature type="chain" id="PRO_5012464513" description="DUF11 domain-containing protein" evidence="1">
    <location>
        <begin position="24"/>
        <end position="191"/>
    </location>
</feature>
<dbReference type="InterPro" id="IPR014468">
    <property type="entry name" value="UCP014979"/>
</dbReference>
<sequence>MKIKHCSFAGLGALALIATISFSSPTPIVANLFSGGTAIAQNAKKGQVHLTLSAAKKFVKQDAEGKQKITWASIKNGDTVHPGDVLRYSINGANNGEKAVKNLNLNQAIPRGMVYVVNSATVNKNVNAQITYSIDGGKTYVANPTVKVKLPSGELATRPAPDTAYTHIRWNFKNSVPAKSGVDGTYQVRVR</sequence>
<evidence type="ECO:0000313" key="3">
    <source>
        <dbReference type="Proteomes" id="UP000218418"/>
    </source>
</evidence>
<proteinExistence type="predicted"/>
<dbReference type="NCBIfam" id="TIGR01451">
    <property type="entry name" value="B_ant_repeat"/>
    <property type="match status" value="1"/>
</dbReference>
<dbReference type="AlphaFoldDB" id="A0A1Z4LLV8"/>
<evidence type="ECO:0000256" key="1">
    <source>
        <dbReference type="SAM" id="SignalP"/>
    </source>
</evidence>
<dbReference type="InterPro" id="IPR047589">
    <property type="entry name" value="DUF11_rpt"/>
</dbReference>
<dbReference type="PIRSF" id="PIRSF014979">
    <property type="entry name" value="UCP014979"/>
    <property type="match status" value="1"/>
</dbReference>
<keyword evidence="1" id="KW-0732">Signal</keyword>